<dbReference type="Proteomes" id="UP001558632">
    <property type="component" value="Unassembled WGS sequence"/>
</dbReference>
<keyword evidence="2" id="KW-1185">Reference proteome</keyword>
<sequence>MFADKQPMQATSLAFEAATNDDDDAGFLQQIQMKRKSFLLKCLFAAIHSKLKFSSNKPAEFIFNFQHFERKHEKSEDLYNNSLRIFDIIITMILSICRG</sequence>
<gene>
    <name evidence="1" type="ORF">TSPI_04024</name>
</gene>
<evidence type="ECO:0000313" key="1">
    <source>
        <dbReference type="EMBL" id="KAL1232935.1"/>
    </source>
</evidence>
<accession>A0ABR3KCR4</accession>
<name>A0ABR3KCR4_TRISP</name>
<organism evidence="1 2">
    <name type="scientific">Trichinella spiralis</name>
    <name type="common">Trichina worm</name>
    <dbReference type="NCBI Taxonomy" id="6334"/>
    <lineage>
        <taxon>Eukaryota</taxon>
        <taxon>Metazoa</taxon>
        <taxon>Ecdysozoa</taxon>
        <taxon>Nematoda</taxon>
        <taxon>Enoplea</taxon>
        <taxon>Dorylaimia</taxon>
        <taxon>Trichinellida</taxon>
        <taxon>Trichinellidae</taxon>
        <taxon>Trichinella</taxon>
    </lineage>
</organism>
<reference evidence="1 2" key="1">
    <citation type="submission" date="2024-07" db="EMBL/GenBank/DDBJ databases">
        <title>Enhanced genomic and transcriptomic resources for Trichinella pseudospiralis and T. spiralis underpin the discovery of pronounced molecular differences between stages and species.</title>
        <authorList>
            <person name="Pasi K.K."/>
            <person name="La Rosa G."/>
            <person name="Gomez-Morales M.A."/>
            <person name="Tosini F."/>
            <person name="Sumanam S."/>
            <person name="Young N.D."/>
            <person name="Chang B.C."/>
            <person name="Robin G.B."/>
        </authorList>
    </citation>
    <scope>NUCLEOTIDE SEQUENCE [LARGE SCALE GENOMIC DNA]</scope>
    <source>
        <strain evidence="1">ISS534</strain>
    </source>
</reference>
<protein>
    <submittedName>
        <fullName evidence="1">Nonribosomal peptide synthetase</fullName>
    </submittedName>
</protein>
<evidence type="ECO:0000313" key="2">
    <source>
        <dbReference type="Proteomes" id="UP001558632"/>
    </source>
</evidence>
<dbReference type="EMBL" id="JBEUSY010000444">
    <property type="protein sequence ID" value="KAL1232935.1"/>
    <property type="molecule type" value="Genomic_DNA"/>
</dbReference>
<comment type="caution">
    <text evidence="1">The sequence shown here is derived from an EMBL/GenBank/DDBJ whole genome shotgun (WGS) entry which is preliminary data.</text>
</comment>
<proteinExistence type="predicted"/>